<dbReference type="Proteomes" id="UP000198327">
    <property type="component" value="Unassembled WGS sequence"/>
</dbReference>
<accession>A0A239LY70</accession>
<gene>
    <name evidence="3" type="ORF">SAMN05421642_11515</name>
</gene>
<evidence type="ECO:0000313" key="3">
    <source>
        <dbReference type="EMBL" id="SNT35466.1"/>
    </source>
</evidence>
<reference evidence="4" key="1">
    <citation type="submission" date="2017-06" db="EMBL/GenBank/DDBJ databases">
        <authorList>
            <person name="Varghese N."/>
            <person name="Submissions S."/>
        </authorList>
    </citation>
    <scope>NUCLEOTIDE SEQUENCE [LARGE SCALE GENOMIC DNA]</scope>
    <source>
        <strain evidence="4">JCM 23211</strain>
    </source>
</reference>
<keyword evidence="2" id="KW-0732">Signal</keyword>
<evidence type="ECO:0000313" key="4">
    <source>
        <dbReference type="Proteomes" id="UP000198327"/>
    </source>
</evidence>
<feature type="signal peptide" evidence="2">
    <location>
        <begin position="1"/>
        <end position="40"/>
    </location>
</feature>
<sequence>MRSPRTLLRMSSAIRSMSAALIVPVVMVCATTVAVHTAHAAPFGLPDTGSSGSSGSSAAPEPGQHLIESMGDGRRAFAIVWNFPSAPDRTMTYVVQTYPTTGSPCVQAPTKEFFFRIDVPAGGPARTRIDVLSFQCASIDARQSWETRVLTPRGTEVMYTTLAVKSTDSNELTWRQAPEVSGTPPQFFIGKIDNGLSVDVRPR</sequence>
<evidence type="ECO:0000256" key="1">
    <source>
        <dbReference type="SAM" id="MobiDB-lite"/>
    </source>
</evidence>
<feature type="region of interest" description="Disordered" evidence="1">
    <location>
        <begin position="46"/>
        <end position="66"/>
    </location>
</feature>
<protein>
    <submittedName>
        <fullName evidence="3">Uncharacterized protein</fullName>
    </submittedName>
</protein>
<name>A0A239LY70_9NOCA</name>
<proteinExistence type="predicted"/>
<feature type="chain" id="PRO_5012647431" evidence="2">
    <location>
        <begin position="41"/>
        <end position="203"/>
    </location>
</feature>
<keyword evidence="4" id="KW-1185">Reference proteome</keyword>
<dbReference type="EMBL" id="FZOW01000015">
    <property type="protein sequence ID" value="SNT35466.1"/>
    <property type="molecule type" value="Genomic_DNA"/>
</dbReference>
<organism evidence="3 4">
    <name type="scientific">Rhodococcoides kyotonense</name>
    <dbReference type="NCBI Taxonomy" id="398843"/>
    <lineage>
        <taxon>Bacteria</taxon>
        <taxon>Bacillati</taxon>
        <taxon>Actinomycetota</taxon>
        <taxon>Actinomycetes</taxon>
        <taxon>Mycobacteriales</taxon>
        <taxon>Nocardiaceae</taxon>
        <taxon>Rhodococcoides</taxon>
    </lineage>
</organism>
<dbReference type="AlphaFoldDB" id="A0A239LY70"/>
<evidence type="ECO:0000256" key="2">
    <source>
        <dbReference type="SAM" id="SignalP"/>
    </source>
</evidence>